<reference evidence="2 3" key="1">
    <citation type="journal article" date="2019" name="Sci. Rep.">
        <title>A high-quality genome of Eragrostis curvula grass provides insights into Poaceae evolution and supports new strategies to enhance forage quality.</title>
        <authorList>
            <person name="Carballo J."/>
            <person name="Santos B.A.C.M."/>
            <person name="Zappacosta D."/>
            <person name="Garbus I."/>
            <person name="Selva J.P."/>
            <person name="Gallo C.A."/>
            <person name="Diaz A."/>
            <person name="Albertini E."/>
            <person name="Caccamo M."/>
            <person name="Echenique V."/>
        </authorList>
    </citation>
    <scope>NUCLEOTIDE SEQUENCE [LARGE SCALE GENOMIC DNA]</scope>
    <source>
        <strain evidence="3">cv. Victoria</strain>
        <tissue evidence="2">Leaf</tissue>
    </source>
</reference>
<proteinExistence type="predicted"/>
<dbReference type="EMBL" id="RWGY01000761">
    <property type="protein sequence ID" value="TVT99096.1"/>
    <property type="molecule type" value="Genomic_DNA"/>
</dbReference>
<keyword evidence="3" id="KW-1185">Reference proteome</keyword>
<dbReference type="Proteomes" id="UP000324897">
    <property type="component" value="Unassembled WGS sequence"/>
</dbReference>
<organism evidence="2 3">
    <name type="scientific">Eragrostis curvula</name>
    <name type="common">weeping love grass</name>
    <dbReference type="NCBI Taxonomy" id="38414"/>
    <lineage>
        <taxon>Eukaryota</taxon>
        <taxon>Viridiplantae</taxon>
        <taxon>Streptophyta</taxon>
        <taxon>Embryophyta</taxon>
        <taxon>Tracheophyta</taxon>
        <taxon>Spermatophyta</taxon>
        <taxon>Magnoliopsida</taxon>
        <taxon>Liliopsida</taxon>
        <taxon>Poales</taxon>
        <taxon>Poaceae</taxon>
        <taxon>PACMAD clade</taxon>
        <taxon>Chloridoideae</taxon>
        <taxon>Eragrostideae</taxon>
        <taxon>Eragrostidinae</taxon>
        <taxon>Eragrostis</taxon>
    </lineage>
</organism>
<feature type="domain" description="F-box/LRR-repeat protein 15/At3g58940/PEG3-like LRR" evidence="1">
    <location>
        <begin position="124"/>
        <end position="242"/>
    </location>
</feature>
<dbReference type="SUPFAM" id="SSF81383">
    <property type="entry name" value="F-box domain"/>
    <property type="match status" value="1"/>
</dbReference>
<dbReference type="AlphaFoldDB" id="A0A5J9SJE8"/>
<dbReference type="PANTHER" id="PTHR34709:SF75">
    <property type="entry name" value="FBD DOMAIN-CONTAINING PROTEIN"/>
    <property type="match status" value="1"/>
</dbReference>
<feature type="non-terminal residue" evidence="2">
    <location>
        <position position="1"/>
    </location>
</feature>
<evidence type="ECO:0000313" key="3">
    <source>
        <dbReference type="Proteomes" id="UP000324897"/>
    </source>
</evidence>
<accession>A0A5J9SJE8</accession>
<evidence type="ECO:0000313" key="2">
    <source>
        <dbReference type="EMBL" id="TVT99096.1"/>
    </source>
</evidence>
<dbReference type="PANTHER" id="PTHR34709">
    <property type="entry name" value="OS10G0396666 PROTEIN"/>
    <property type="match status" value="1"/>
</dbReference>
<dbReference type="OrthoDB" id="693840at2759"/>
<dbReference type="Gene3D" id="3.80.10.10">
    <property type="entry name" value="Ribonuclease Inhibitor"/>
    <property type="match status" value="1"/>
</dbReference>
<name>A0A5J9SJE8_9POAL</name>
<comment type="caution">
    <text evidence="2">The sequence shown here is derived from an EMBL/GenBank/DDBJ whole genome shotgun (WGS) entry which is preliminary data.</text>
</comment>
<gene>
    <name evidence="2" type="ORF">EJB05_55547</name>
</gene>
<dbReference type="InterPro" id="IPR032675">
    <property type="entry name" value="LRR_dom_sf"/>
</dbReference>
<dbReference type="Pfam" id="PF24758">
    <property type="entry name" value="LRR_At5g56370"/>
    <property type="match status" value="1"/>
</dbReference>
<dbReference type="InterPro" id="IPR055411">
    <property type="entry name" value="LRR_FXL15/At3g58940/PEG3-like"/>
</dbReference>
<sequence>RVADVNGDGVDWLSGLPEDLLLQILAGLRSARTGVLSPRWRGLWTSLPDLSFNGVALGSVEAALAQVTHPALDRLHIRYVTEVLPSIDGEVVSSLLRAAACLAPKNFALRLSETKEEDVAIDLPCLDRTVSLAISMLFTPLSLPPSGECFAALRRLSLKRCCVDIAALLPMCPQLRVLVLYRCREYATGAVIHSPLLEELVLDEVGMVRVDVVAPELRKVTATVEPLMDDDDAVSVSLSAPKVDQSEWSLVFQDTCVGFGQLWLLDTLCQTFDGEKLPCAEIQLSTLLPDALDPDLDFAQAIALLPVANFSVLDLSIVADSHAFGPVVLHLLQMQPLVIRRFKLLLEELR</sequence>
<dbReference type="SUPFAM" id="SSF52047">
    <property type="entry name" value="RNI-like"/>
    <property type="match status" value="1"/>
</dbReference>
<dbReference type="InterPro" id="IPR055312">
    <property type="entry name" value="FBL15-like"/>
</dbReference>
<dbReference type="InterPro" id="IPR036047">
    <property type="entry name" value="F-box-like_dom_sf"/>
</dbReference>
<protein>
    <recommendedName>
        <fullName evidence="1">F-box/LRR-repeat protein 15/At3g58940/PEG3-like LRR domain-containing protein</fullName>
    </recommendedName>
</protein>
<dbReference type="Gramene" id="TVT99096">
    <property type="protein sequence ID" value="TVT99096"/>
    <property type="gene ID" value="EJB05_55547"/>
</dbReference>
<evidence type="ECO:0000259" key="1">
    <source>
        <dbReference type="Pfam" id="PF24758"/>
    </source>
</evidence>